<keyword evidence="11 18" id="KW-0812">Transmembrane</keyword>
<reference evidence="20 21" key="1">
    <citation type="submission" date="2023-07" db="EMBL/GenBank/DDBJ databases">
        <title>Sequencing the genomes of 1000 actinobacteria strains.</title>
        <authorList>
            <person name="Klenk H.-P."/>
        </authorList>
    </citation>
    <scope>NUCLEOTIDE SEQUENCE [LARGE SCALE GENOMIC DNA]</scope>
    <source>
        <strain evidence="20 21">DSM 17163</strain>
    </source>
</reference>
<keyword evidence="13 19" id="KW-1133">Transmembrane helix</keyword>
<dbReference type="PANTHER" id="PTHR46382:SF1">
    <property type="entry name" value="PHOSPHATIDATE CYTIDYLYLTRANSFERASE"/>
    <property type="match status" value="1"/>
</dbReference>
<dbReference type="GO" id="GO:0004605">
    <property type="term" value="F:phosphatidate cytidylyltransferase activity"/>
    <property type="evidence" value="ECO:0007669"/>
    <property type="project" value="UniProtKB-EC"/>
</dbReference>
<feature type="transmembrane region" description="Helical" evidence="19">
    <location>
        <begin position="35"/>
        <end position="53"/>
    </location>
</feature>
<dbReference type="RefSeq" id="WP_307683135.1">
    <property type="nucleotide sequence ID" value="NZ_JAUSQX010000001.1"/>
</dbReference>
<proteinExistence type="inferred from homology"/>
<comment type="caution">
    <text evidence="20">The sequence shown here is derived from an EMBL/GenBank/DDBJ whole genome shotgun (WGS) entry which is preliminary data.</text>
</comment>
<dbReference type="Proteomes" id="UP001243212">
    <property type="component" value="Unassembled WGS sequence"/>
</dbReference>
<evidence type="ECO:0000256" key="10">
    <source>
        <dbReference type="ARBA" id="ARBA00022679"/>
    </source>
</evidence>
<keyword evidence="14" id="KW-0443">Lipid metabolism</keyword>
<feature type="transmembrane region" description="Helical" evidence="19">
    <location>
        <begin position="228"/>
        <end position="250"/>
    </location>
</feature>
<evidence type="ECO:0000256" key="5">
    <source>
        <dbReference type="ARBA" id="ARBA00010185"/>
    </source>
</evidence>
<name>A0ABT9NID4_9ACTO</name>
<evidence type="ECO:0000256" key="12">
    <source>
        <dbReference type="ARBA" id="ARBA00022695"/>
    </source>
</evidence>
<evidence type="ECO:0000256" key="7">
    <source>
        <dbReference type="ARBA" id="ARBA00019373"/>
    </source>
</evidence>
<evidence type="ECO:0000256" key="4">
    <source>
        <dbReference type="ARBA" id="ARBA00005189"/>
    </source>
</evidence>
<evidence type="ECO:0000256" key="13">
    <source>
        <dbReference type="ARBA" id="ARBA00022989"/>
    </source>
</evidence>
<feature type="transmembrane region" description="Helical" evidence="19">
    <location>
        <begin position="203"/>
        <end position="222"/>
    </location>
</feature>
<comment type="subcellular location">
    <subcellularLocation>
        <location evidence="2">Cell membrane</location>
        <topology evidence="2">Multi-pass membrane protein</topology>
    </subcellularLocation>
</comment>
<dbReference type="Pfam" id="PF01148">
    <property type="entry name" value="CTP_transf_1"/>
    <property type="match status" value="1"/>
</dbReference>
<comment type="pathway">
    <text evidence="3 18">Phospholipid metabolism; CDP-diacylglycerol biosynthesis; CDP-diacylglycerol from sn-glycerol 3-phosphate: step 3/3.</text>
</comment>
<evidence type="ECO:0000313" key="20">
    <source>
        <dbReference type="EMBL" id="MDP9806952.1"/>
    </source>
</evidence>
<evidence type="ECO:0000256" key="15">
    <source>
        <dbReference type="ARBA" id="ARBA00023136"/>
    </source>
</evidence>
<evidence type="ECO:0000256" key="11">
    <source>
        <dbReference type="ARBA" id="ARBA00022692"/>
    </source>
</evidence>
<feature type="transmembrane region" description="Helical" evidence="19">
    <location>
        <begin position="162"/>
        <end position="182"/>
    </location>
</feature>
<keyword evidence="15 19" id="KW-0472">Membrane</keyword>
<evidence type="ECO:0000256" key="1">
    <source>
        <dbReference type="ARBA" id="ARBA00001698"/>
    </source>
</evidence>
<keyword evidence="9" id="KW-0444">Lipid biosynthesis</keyword>
<evidence type="ECO:0000256" key="8">
    <source>
        <dbReference type="ARBA" id="ARBA00022475"/>
    </source>
</evidence>
<feature type="transmembrane region" description="Helical" evidence="19">
    <location>
        <begin position="108"/>
        <end position="125"/>
    </location>
</feature>
<feature type="transmembrane region" description="Helical" evidence="19">
    <location>
        <begin position="134"/>
        <end position="156"/>
    </location>
</feature>
<sequence>MKTSLAEQGTRIFACLAPRPPEPPKESASRAGRNLWLAVPTAIVLLAILGLSLIRMELFVGLVVIALGIALWEMAGALKAGQFTIPLGPLLIGQCIMLIATWNRGLDAAILIYFLTCAVAIVWNARRPMGVTDAIAGCFALGWLGLIGNFAVAMAAMPNSALVILTFILLPVANDTGGWLVGILVGRHPIAPSISPKKSWEGFAGSTVATLLVAWLMCGHLLGMEWYWVIAFGVTTPIFATAGDFAESLLKRDLGVKDMGSLFPGHGGMLDRIDSILFCAPVCYFLFAFGFGLF</sequence>
<organism evidence="20 21">
    <name type="scientific">Trueperella bonasi</name>
    <dbReference type="NCBI Taxonomy" id="312286"/>
    <lineage>
        <taxon>Bacteria</taxon>
        <taxon>Bacillati</taxon>
        <taxon>Actinomycetota</taxon>
        <taxon>Actinomycetes</taxon>
        <taxon>Actinomycetales</taxon>
        <taxon>Actinomycetaceae</taxon>
        <taxon>Trueperella</taxon>
    </lineage>
</organism>
<keyword evidence="17" id="KW-1208">Phospholipid metabolism</keyword>
<evidence type="ECO:0000256" key="18">
    <source>
        <dbReference type="RuleBase" id="RU003938"/>
    </source>
</evidence>
<keyword evidence="16" id="KW-0594">Phospholipid biosynthesis</keyword>
<feature type="transmembrane region" description="Helical" evidence="19">
    <location>
        <begin position="59"/>
        <end position="78"/>
    </location>
</feature>
<keyword evidence="8" id="KW-1003">Cell membrane</keyword>
<feature type="transmembrane region" description="Helical" evidence="19">
    <location>
        <begin position="85"/>
        <end position="102"/>
    </location>
</feature>
<keyword evidence="12 18" id="KW-0548">Nucleotidyltransferase</keyword>
<comment type="pathway">
    <text evidence="4">Lipid metabolism.</text>
</comment>
<comment type="catalytic activity">
    <reaction evidence="1 18">
        <text>a 1,2-diacyl-sn-glycero-3-phosphate + CTP + H(+) = a CDP-1,2-diacyl-sn-glycerol + diphosphate</text>
        <dbReference type="Rhea" id="RHEA:16229"/>
        <dbReference type="ChEBI" id="CHEBI:15378"/>
        <dbReference type="ChEBI" id="CHEBI:33019"/>
        <dbReference type="ChEBI" id="CHEBI:37563"/>
        <dbReference type="ChEBI" id="CHEBI:58332"/>
        <dbReference type="ChEBI" id="CHEBI:58608"/>
        <dbReference type="EC" id="2.7.7.41"/>
    </reaction>
</comment>
<dbReference type="EMBL" id="JAUSQX010000001">
    <property type="protein sequence ID" value="MDP9806952.1"/>
    <property type="molecule type" value="Genomic_DNA"/>
</dbReference>
<protein>
    <recommendedName>
        <fullName evidence="7 18">Phosphatidate cytidylyltransferase</fullName>
        <ecNumber evidence="6 18">2.7.7.41</ecNumber>
    </recommendedName>
</protein>
<accession>A0ABT9NID4</accession>
<dbReference type="EC" id="2.7.7.41" evidence="6 18"/>
<evidence type="ECO:0000256" key="9">
    <source>
        <dbReference type="ARBA" id="ARBA00022516"/>
    </source>
</evidence>
<keyword evidence="10 18" id="KW-0808">Transferase</keyword>
<dbReference type="InterPro" id="IPR000374">
    <property type="entry name" value="PC_trans"/>
</dbReference>
<dbReference type="PROSITE" id="PS01315">
    <property type="entry name" value="CDS"/>
    <property type="match status" value="1"/>
</dbReference>
<evidence type="ECO:0000256" key="19">
    <source>
        <dbReference type="SAM" id="Phobius"/>
    </source>
</evidence>
<evidence type="ECO:0000256" key="2">
    <source>
        <dbReference type="ARBA" id="ARBA00004651"/>
    </source>
</evidence>
<evidence type="ECO:0000256" key="16">
    <source>
        <dbReference type="ARBA" id="ARBA00023209"/>
    </source>
</evidence>
<evidence type="ECO:0000256" key="3">
    <source>
        <dbReference type="ARBA" id="ARBA00005119"/>
    </source>
</evidence>
<gene>
    <name evidence="20" type="ORF">J2S70_001534</name>
</gene>
<dbReference type="PANTHER" id="PTHR46382">
    <property type="entry name" value="PHOSPHATIDATE CYTIDYLYLTRANSFERASE"/>
    <property type="match status" value="1"/>
</dbReference>
<evidence type="ECO:0000256" key="17">
    <source>
        <dbReference type="ARBA" id="ARBA00023264"/>
    </source>
</evidence>
<evidence type="ECO:0000256" key="6">
    <source>
        <dbReference type="ARBA" id="ARBA00012487"/>
    </source>
</evidence>
<keyword evidence="21" id="KW-1185">Reference proteome</keyword>
<evidence type="ECO:0000313" key="21">
    <source>
        <dbReference type="Proteomes" id="UP001243212"/>
    </source>
</evidence>
<feature type="transmembrane region" description="Helical" evidence="19">
    <location>
        <begin position="275"/>
        <end position="293"/>
    </location>
</feature>
<evidence type="ECO:0000256" key="14">
    <source>
        <dbReference type="ARBA" id="ARBA00023098"/>
    </source>
</evidence>
<comment type="similarity">
    <text evidence="5 18">Belongs to the CDS family.</text>
</comment>